<keyword evidence="2" id="KW-1185">Reference proteome</keyword>
<organism evidence="1 2">
    <name type="scientific">Hymenobacter oligotrophus</name>
    <dbReference type="NCBI Taxonomy" id="2319843"/>
    <lineage>
        <taxon>Bacteria</taxon>
        <taxon>Pseudomonadati</taxon>
        <taxon>Bacteroidota</taxon>
        <taxon>Cytophagia</taxon>
        <taxon>Cytophagales</taxon>
        <taxon>Hymenobacteraceae</taxon>
        <taxon>Hymenobacter</taxon>
    </lineage>
</organism>
<protein>
    <submittedName>
        <fullName evidence="1">Uncharacterized protein</fullName>
    </submittedName>
</protein>
<dbReference type="EMBL" id="CP032317">
    <property type="protein sequence ID" value="AYA35830.1"/>
    <property type="molecule type" value="Genomic_DNA"/>
</dbReference>
<dbReference type="Proteomes" id="UP000262802">
    <property type="component" value="Chromosome"/>
</dbReference>
<dbReference type="RefSeq" id="WP_119443419.1">
    <property type="nucleotide sequence ID" value="NZ_CP032317.1"/>
</dbReference>
<sequence>MAATAVSHLGLAQQRSWEATVSGGAAFNVPSPLRIQQHGAAPLKFQARYRTKPLRPPVYYDARLATWRGRQGWALRLTHHKIILRNRPLEVQRFSITDGFNLLTLTRQWQRRGLTWAAGAGAVITHPESTVRGRAFAERGGLLGTGYFLSGPVVEAGVAKRQAIGPRWFVQAEVRATAAYVRVPIADGHANVTNLAAHALLGLGFRISKPLGTQPAP</sequence>
<dbReference type="KEGG" id="hyh:D3Y59_01465"/>
<dbReference type="AlphaFoldDB" id="A0A3B7QXJ8"/>
<proteinExistence type="predicted"/>
<name>A0A3B7QXJ8_9BACT</name>
<gene>
    <name evidence="1" type="ORF">D3Y59_01465</name>
</gene>
<evidence type="ECO:0000313" key="2">
    <source>
        <dbReference type="Proteomes" id="UP000262802"/>
    </source>
</evidence>
<accession>A0A3B7QXJ8</accession>
<dbReference type="OrthoDB" id="5917052at2"/>
<reference evidence="1 2" key="1">
    <citation type="submission" date="2018-09" db="EMBL/GenBank/DDBJ databases">
        <title>Hymenobacter medium sp. nov., isolated from R2A medium.</title>
        <authorList>
            <person name="Yingchao G."/>
        </authorList>
    </citation>
    <scope>NUCLEOTIDE SEQUENCE [LARGE SCALE GENOMIC DNA]</scope>
    <source>
        <strain evidence="2">sh-6</strain>
    </source>
</reference>
<evidence type="ECO:0000313" key="1">
    <source>
        <dbReference type="EMBL" id="AYA35830.1"/>
    </source>
</evidence>